<dbReference type="STRING" id="589385.SAMN05421504_11356"/>
<proteinExistence type="predicted"/>
<evidence type="ECO:0000313" key="1">
    <source>
        <dbReference type="EMBL" id="SDZ34607.1"/>
    </source>
</evidence>
<evidence type="ECO:0000313" key="2">
    <source>
        <dbReference type="Proteomes" id="UP000199515"/>
    </source>
</evidence>
<keyword evidence="2" id="KW-1185">Reference proteome</keyword>
<dbReference type="Pfam" id="PF13591">
    <property type="entry name" value="MerR_2"/>
    <property type="match status" value="1"/>
</dbReference>
<reference evidence="1 2" key="1">
    <citation type="submission" date="2016-10" db="EMBL/GenBank/DDBJ databases">
        <authorList>
            <person name="de Groot N.N."/>
        </authorList>
    </citation>
    <scope>NUCLEOTIDE SEQUENCE [LARGE SCALE GENOMIC DNA]</scope>
    <source>
        <strain evidence="1 2">CPCC 202699</strain>
    </source>
</reference>
<accession>A0A1H3SA43</accession>
<dbReference type="RefSeq" id="WP_091298832.1">
    <property type="nucleotide sequence ID" value="NZ_FNON01000013.1"/>
</dbReference>
<sequence length="98" mass="10920">MAEYLLVRPVRLSLDTVAARSGLHPELIRRFVALSLVDGTADANGRLWFTPSAVATLARIQRLRAGLSLNYAAIGLVLDLLDRIDVLEAQVRSHRRWT</sequence>
<name>A0A1H3SA43_9PSEU</name>
<dbReference type="SUPFAM" id="SSF46955">
    <property type="entry name" value="Putative DNA-binding domain"/>
    <property type="match status" value="1"/>
</dbReference>
<dbReference type="OrthoDB" id="5526358at2"/>
<protein>
    <submittedName>
        <fullName evidence="1">MerR HTH family regulatory protein</fullName>
    </submittedName>
</protein>
<dbReference type="Proteomes" id="UP000199515">
    <property type="component" value="Unassembled WGS sequence"/>
</dbReference>
<organism evidence="1 2">
    <name type="scientific">Amycolatopsis xylanica</name>
    <dbReference type="NCBI Taxonomy" id="589385"/>
    <lineage>
        <taxon>Bacteria</taxon>
        <taxon>Bacillati</taxon>
        <taxon>Actinomycetota</taxon>
        <taxon>Actinomycetes</taxon>
        <taxon>Pseudonocardiales</taxon>
        <taxon>Pseudonocardiaceae</taxon>
        <taxon>Amycolatopsis</taxon>
    </lineage>
</organism>
<dbReference type="InterPro" id="IPR009061">
    <property type="entry name" value="DNA-bd_dom_put_sf"/>
</dbReference>
<gene>
    <name evidence="1" type="ORF">SAMN05421504_11356</name>
</gene>
<dbReference type="EMBL" id="FNON01000013">
    <property type="protein sequence ID" value="SDZ34607.1"/>
    <property type="molecule type" value="Genomic_DNA"/>
</dbReference>
<dbReference type="Gene3D" id="1.10.1660.10">
    <property type="match status" value="1"/>
</dbReference>
<dbReference type="AlphaFoldDB" id="A0A1H3SA43"/>